<gene>
    <name evidence="1" type="ORF">HKI81_09965</name>
</gene>
<organism evidence="1 2">
    <name type="scientific">Caldanaerobacter subterraneus</name>
    <dbReference type="NCBI Taxonomy" id="911092"/>
    <lineage>
        <taxon>Bacteria</taxon>
        <taxon>Bacillati</taxon>
        <taxon>Bacillota</taxon>
        <taxon>Clostridia</taxon>
        <taxon>Thermoanaerobacterales</taxon>
        <taxon>Thermoanaerobacteraceae</taxon>
        <taxon>Caldanaerobacter</taxon>
    </lineage>
</organism>
<dbReference type="Proteomes" id="UP000529861">
    <property type="component" value="Unassembled WGS sequence"/>
</dbReference>
<sequence>MIKELEEKILRMLEGEKKRREIALKFLDELGNLLQMVGEDLDNNGDRMFKGTINFTIIPKVYYRYEKHVGKDAVEETGFYFSEDGYPVWGEPLEDIKGEDFWYALKVIIENIPKLVHKLEKEEKVRDKIVSLINLKENA</sequence>
<dbReference type="AlphaFoldDB" id="A0A7Y2L869"/>
<proteinExistence type="predicted"/>
<evidence type="ECO:0000313" key="1">
    <source>
        <dbReference type="EMBL" id="NNG67534.1"/>
    </source>
</evidence>
<dbReference type="RefSeq" id="WP_170271327.1">
    <property type="nucleotide sequence ID" value="NZ_JABEQB010000031.1"/>
</dbReference>
<name>A0A7Y2L869_9THEO</name>
<evidence type="ECO:0000313" key="2">
    <source>
        <dbReference type="Proteomes" id="UP000529861"/>
    </source>
</evidence>
<reference evidence="1 2" key="1">
    <citation type="submission" date="2020-04" db="EMBL/GenBank/DDBJ databases">
        <title>Draft genome sequence of Caldanaerobacter sunterraneus. strain 1523vc isolated from Griffin hot spring, Kamchatka, Russia.</title>
        <authorList>
            <person name="Toshchakov S.V."/>
            <person name="Podosokorskaya O.A."/>
            <person name="Kublanov I.V."/>
            <person name="Korzhenkov A."/>
            <person name="Patrushev M.V."/>
        </authorList>
    </citation>
    <scope>NUCLEOTIDE SEQUENCE [LARGE SCALE GENOMIC DNA]</scope>
    <source>
        <strain evidence="1 2">1523vc</strain>
    </source>
</reference>
<accession>A0A7Y2L869</accession>
<dbReference type="EMBL" id="JABEQB010000031">
    <property type="protein sequence ID" value="NNG67534.1"/>
    <property type="molecule type" value="Genomic_DNA"/>
</dbReference>
<protein>
    <submittedName>
        <fullName evidence="1">Uncharacterized protein</fullName>
    </submittedName>
</protein>
<comment type="caution">
    <text evidence="1">The sequence shown here is derived from an EMBL/GenBank/DDBJ whole genome shotgun (WGS) entry which is preliminary data.</text>
</comment>